<protein>
    <submittedName>
        <fullName evidence="1">Uncharacterized protein</fullName>
    </submittedName>
</protein>
<dbReference type="EMBL" id="MNCJ02000318">
    <property type="protein sequence ID" value="KAF5815940.1"/>
    <property type="molecule type" value="Genomic_DNA"/>
</dbReference>
<dbReference type="Gramene" id="mRNA:HanXRQr2_Chr03g0128791">
    <property type="protein sequence ID" value="CDS:HanXRQr2_Chr03g0128791.1"/>
    <property type="gene ID" value="HanXRQr2_Chr03g0128791"/>
</dbReference>
<evidence type="ECO:0000313" key="2">
    <source>
        <dbReference type="Proteomes" id="UP000215914"/>
    </source>
</evidence>
<dbReference type="Proteomes" id="UP000215914">
    <property type="component" value="Unassembled WGS sequence"/>
</dbReference>
<keyword evidence="2" id="KW-1185">Reference proteome</keyword>
<gene>
    <name evidence="1" type="ORF">HanXRQr2_Chr03g0128791</name>
</gene>
<evidence type="ECO:0000313" key="1">
    <source>
        <dbReference type="EMBL" id="KAF5815940.1"/>
    </source>
</evidence>
<accession>A0A9K3JIM1</accession>
<proteinExistence type="predicted"/>
<sequence>MCITNYSHFPTPIQGKQDNFPMYECVLRFKNFESTSNECYAFGTSRTSVQRVRAINVEITLITLGIFPLSVLHNMAS</sequence>
<name>A0A9K3JIM1_HELAN</name>
<dbReference type="AlphaFoldDB" id="A0A9K3JIM1"/>
<organism evidence="1 2">
    <name type="scientific">Helianthus annuus</name>
    <name type="common">Common sunflower</name>
    <dbReference type="NCBI Taxonomy" id="4232"/>
    <lineage>
        <taxon>Eukaryota</taxon>
        <taxon>Viridiplantae</taxon>
        <taxon>Streptophyta</taxon>
        <taxon>Embryophyta</taxon>
        <taxon>Tracheophyta</taxon>
        <taxon>Spermatophyta</taxon>
        <taxon>Magnoliopsida</taxon>
        <taxon>eudicotyledons</taxon>
        <taxon>Gunneridae</taxon>
        <taxon>Pentapetalae</taxon>
        <taxon>asterids</taxon>
        <taxon>campanulids</taxon>
        <taxon>Asterales</taxon>
        <taxon>Asteraceae</taxon>
        <taxon>Asteroideae</taxon>
        <taxon>Heliantheae alliance</taxon>
        <taxon>Heliantheae</taxon>
        <taxon>Helianthus</taxon>
    </lineage>
</organism>
<comment type="caution">
    <text evidence="1">The sequence shown here is derived from an EMBL/GenBank/DDBJ whole genome shotgun (WGS) entry which is preliminary data.</text>
</comment>
<reference evidence="1" key="2">
    <citation type="submission" date="2020-06" db="EMBL/GenBank/DDBJ databases">
        <title>Helianthus annuus Genome sequencing and assembly Release 2.</title>
        <authorList>
            <person name="Gouzy J."/>
            <person name="Langlade N."/>
            <person name="Munos S."/>
        </authorList>
    </citation>
    <scope>NUCLEOTIDE SEQUENCE</scope>
    <source>
        <tissue evidence="1">Leaves</tissue>
    </source>
</reference>
<reference evidence="1" key="1">
    <citation type="journal article" date="2017" name="Nature">
        <title>The sunflower genome provides insights into oil metabolism, flowering and Asterid evolution.</title>
        <authorList>
            <person name="Badouin H."/>
            <person name="Gouzy J."/>
            <person name="Grassa C.J."/>
            <person name="Murat F."/>
            <person name="Staton S.E."/>
            <person name="Cottret L."/>
            <person name="Lelandais-Briere C."/>
            <person name="Owens G.L."/>
            <person name="Carrere S."/>
            <person name="Mayjonade B."/>
            <person name="Legrand L."/>
            <person name="Gill N."/>
            <person name="Kane N.C."/>
            <person name="Bowers J.E."/>
            <person name="Hubner S."/>
            <person name="Bellec A."/>
            <person name="Berard A."/>
            <person name="Berges H."/>
            <person name="Blanchet N."/>
            <person name="Boniface M.C."/>
            <person name="Brunel D."/>
            <person name="Catrice O."/>
            <person name="Chaidir N."/>
            <person name="Claudel C."/>
            <person name="Donnadieu C."/>
            <person name="Faraut T."/>
            <person name="Fievet G."/>
            <person name="Helmstetter N."/>
            <person name="King M."/>
            <person name="Knapp S.J."/>
            <person name="Lai Z."/>
            <person name="Le Paslier M.C."/>
            <person name="Lippi Y."/>
            <person name="Lorenzon L."/>
            <person name="Mandel J.R."/>
            <person name="Marage G."/>
            <person name="Marchand G."/>
            <person name="Marquand E."/>
            <person name="Bret-Mestries E."/>
            <person name="Morien E."/>
            <person name="Nambeesan S."/>
            <person name="Nguyen T."/>
            <person name="Pegot-Espagnet P."/>
            <person name="Pouilly N."/>
            <person name="Raftis F."/>
            <person name="Sallet E."/>
            <person name="Schiex T."/>
            <person name="Thomas J."/>
            <person name="Vandecasteele C."/>
            <person name="Vares D."/>
            <person name="Vear F."/>
            <person name="Vautrin S."/>
            <person name="Crespi M."/>
            <person name="Mangin B."/>
            <person name="Burke J.M."/>
            <person name="Salse J."/>
            <person name="Munos S."/>
            <person name="Vincourt P."/>
            <person name="Rieseberg L.H."/>
            <person name="Langlade N.B."/>
        </authorList>
    </citation>
    <scope>NUCLEOTIDE SEQUENCE</scope>
    <source>
        <tissue evidence="1">Leaves</tissue>
    </source>
</reference>